<proteinExistence type="predicted"/>
<sequence>MLNRQIFEDPPRPLTERQEWDARYEARRAARESRNSLRTARGQYRRYRRKLGATPYLDWARWNAEYDRTYRTSGTRIRPVEGGPPTGVS</sequence>
<organism evidence="2 3">
    <name type="scientific">Tsukamurella pseudospumae</name>
    <dbReference type="NCBI Taxonomy" id="239498"/>
    <lineage>
        <taxon>Bacteria</taxon>
        <taxon>Bacillati</taxon>
        <taxon>Actinomycetota</taxon>
        <taxon>Actinomycetes</taxon>
        <taxon>Mycobacteriales</taxon>
        <taxon>Tsukamurellaceae</taxon>
        <taxon>Tsukamurella</taxon>
    </lineage>
</organism>
<keyword evidence="4" id="KW-1185">Reference proteome</keyword>
<dbReference type="EMBL" id="LSRE01000050">
    <property type="protein sequence ID" value="KXO88836.1"/>
    <property type="molecule type" value="Genomic_DNA"/>
</dbReference>
<name>A0A138A0Y1_9ACTN</name>
<comment type="caution">
    <text evidence="2">The sequence shown here is derived from an EMBL/GenBank/DDBJ whole genome shotgun (WGS) entry which is preliminary data.</text>
</comment>
<evidence type="ECO:0000313" key="3">
    <source>
        <dbReference type="Proteomes" id="UP000070258"/>
    </source>
</evidence>
<evidence type="ECO:0000313" key="1">
    <source>
        <dbReference type="EMBL" id="KXO88836.1"/>
    </source>
</evidence>
<evidence type="ECO:0000313" key="2">
    <source>
        <dbReference type="EMBL" id="KXP04080.1"/>
    </source>
</evidence>
<dbReference type="Proteomes" id="UP000070409">
    <property type="component" value="Unassembled WGS sequence"/>
</dbReference>
<accession>A0A138A0Y1</accession>
<protein>
    <submittedName>
        <fullName evidence="2">Uncharacterized protein</fullName>
    </submittedName>
</protein>
<dbReference type="RefSeq" id="WP_068575185.1">
    <property type="nucleotide sequence ID" value="NZ_LSRF01000058.1"/>
</dbReference>
<gene>
    <name evidence="2" type="ORF">AXK60_20290</name>
    <name evidence="1" type="ORF">AXK61_09270</name>
</gene>
<dbReference type="OrthoDB" id="4775121at2"/>
<reference evidence="3" key="1">
    <citation type="submission" date="2016-02" db="EMBL/GenBank/DDBJ databases">
        <authorList>
            <person name="Wen L."/>
            <person name="He K."/>
            <person name="Yang H."/>
        </authorList>
    </citation>
    <scope>NUCLEOTIDE SEQUENCE [LARGE SCALE GENOMIC DNA]</scope>
    <source>
        <strain evidence="3">JCM 15929</strain>
    </source>
</reference>
<dbReference type="EMBL" id="LSRF01000058">
    <property type="protein sequence ID" value="KXP04080.1"/>
    <property type="molecule type" value="Genomic_DNA"/>
</dbReference>
<dbReference type="AlphaFoldDB" id="A0A138A0Y1"/>
<evidence type="ECO:0000313" key="4">
    <source>
        <dbReference type="Proteomes" id="UP000070409"/>
    </source>
</evidence>
<reference evidence="2" key="3">
    <citation type="submission" date="2016-02" db="EMBL/GenBank/DDBJ databases">
        <authorList>
            <person name="Teng J.L."/>
            <person name="Yang Y."/>
            <person name="Huang Y."/>
            <person name="Guo F."/>
            <person name="Wei W."/>
            <person name="Chen J.H."/>
            <person name="Wong S.Y."/>
            <person name="Lau S.K."/>
            <person name="Woo P.C."/>
        </authorList>
    </citation>
    <scope>NUCLEOTIDE SEQUENCE</scope>
    <source>
        <strain evidence="2">JCM 15929</strain>
    </source>
</reference>
<dbReference type="Proteomes" id="UP000070258">
    <property type="component" value="Unassembled WGS sequence"/>
</dbReference>
<dbReference type="STRING" id="239498.AXK60_20290"/>
<reference evidence="1 4" key="2">
    <citation type="submission" date="2016-02" db="EMBL/GenBank/DDBJ databases">
        <authorList>
            <person name="Teng J.L."/>
            <person name="Tang Y."/>
            <person name="Huang Y."/>
            <person name="Guo F."/>
            <person name="Wei W."/>
            <person name="Chen J.H."/>
            <person name="Wong S.Y."/>
            <person name="Lau S.K."/>
            <person name="Woo P.C."/>
        </authorList>
    </citation>
    <scope>NUCLEOTIDE SEQUENCE [LARGE SCALE GENOMIC DNA]</scope>
    <source>
        <strain evidence="1 4">JCM 13375</strain>
    </source>
</reference>